<dbReference type="AlphaFoldDB" id="A0A4Q8LA92"/>
<dbReference type="Pfam" id="PF13392">
    <property type="entry name" value="HNH_3"/>
    <property type="match status" value="1"/>
</dbReference>
<sequence length="177" mass="20193">MRNPMAHLWNNVHHPAAIASRFKPGRVPANKGVRRPGFAPGRMAETQFRKGRPACEAHNYVPIGTEKIDPKRNALVRKVTDDPSIFPVHRWQPVAKIVWESAHGPVPKGHVVRFRDGMKSLVASEITLDCLELVSQRENMLRNSFHNYPEEVAHAVQLRSVLSRVINRRKREDSPHE</sequence>
<evidence type="ECO:0000313" key="2">
    <source>
        <dbReference type="EMBL" id="TAA25314.1"/>
    </source>
</evidence>
<accession>A0A4Q8LA92</accession>
<name>A0A4Q8LA92_9GAMM</name>
<dbReference type="Proteomes" id="UP000291286">
    <property type="component" value="Unassembled WGS sequence"/>
</dbReference>
<evidence type="ECO:0000313" key="3">
    <source>
        <dbReference type="Proteomes" id="UP000291286"/>
    </source>
</evidence>
<organism evidence="2 3">
    <name type="scientific">Pseudoxanthomonas winnipegensis</name>
    <dbReference type="NCBI Taxonomy" id="2480810"/>
    <lineage>
        <taxon>Bacteria</taxon>
        <taxon>Pseudomonadati</taxon>
        <taxon>Pseudomonadota</taxon>
        <taxon>Gammaproteobacteria</taxon>
        <taxon>Lysobacterales</taxon>
        <taxon>Lysobacteraceae</taxon>
        <taxon>Pseudoxanthomonas</taxon>
    </lineage>
</organism>
<gene>
    <name evidence="2" type="ORF">EA661_17535</name>
</gene>
<proteinExistence type="predicted"/>
<reference evidence="2 3" key="1">
    <citation type="submission" date="2019-02" db="EMBL/GenBank/DDBJ databases">
        <title>WGS of Pseudoxanthomonas species novum from clinical isolates.</title>
        <authorList>
            <person name="Bernier A.-M."/>
            <person name="Bernard K."/>
            <person name="Vachon A."/>
        </authorList>
    </citation>
    <scope>NUCLEOTIDE SEQUENCE [LARGE SCALE GENOMIC DNA]</scope>
    <source>
        <strain evidence="2 3">NML171202</strain>
    </source>
</reference>
<keyword evidence="2" id="KW-0540">Nuclease</keyword>
<dbReference type="EMBL" id="SHMB01000009">
    <property type="protein sequence ID" value="TAA25314.1"/>
    <property type="molecule type" value="Genomic_DNA"/>
</dbReference>
<keyword evidence="2" id="KW-0378">Hydrolase</keyword>
<comment type="caution">
    <text evidence="2">The sequence shown here is derived from an EMBL/GenBank/DDBJ whole genome shotgun (WGS) entry which is preliminary data.</text>
</comment>
<dbReference type="GO" id="GO:0004519">
    <property type="term" value="F:endonuclease activity"/>
    <property type="evidence" value="ECO:0007669"/>
    <property type="project" value="UniProtKB-KW"/>
</dbReference>
<protein>
    <submittedName>
        <fullName evidence="2">HNH endonuclease</fullName>
    </submittedName>
</protein>
<evidence type="ECO:0000259" key="1">
    <source>
        <dbReference type="Pfam" id="PF13392"/>
    </source>
</evidence>
<dbReference type="InterPro" id="IPR003615">
    <property type="entry name" value="HNH_nuc"/>
</dbReference>
<feature type="domain" description="HNH nuclease" evidence="1">
    <location>
        <begin position="97"/>
        <end position="140"/>
    </location>
</feature>
<keyword evidence="2" id="KW-0255">Endonuclease</keyword>